<protein>
    <submittedName>
        <fullName evidence="5">DNA polymerase-3 subunit epsilon</fullName>
    </submittedName>
</protein>
<dbReference type="NCBIfam" id="NF005927">
    <property type="entry name" value="PRK07942.1"/>
    <property type="match status" value="1"/>
</dbReference>
<dbReference type="SUPFAM" id="SSF53098">
    <property type="entry name" value="Ribonuclease H-like"/>
    <property type="match status" value="1"/>
</dbReference>
<name>A0A543HSY4_9MICO</name>
<dbReference type="EMBL" id="VFPN01000003">
    <property type="protein sequence ID" value="TQM61374.1"/>
    <property type="molecule type" value="Genomic_DNA"/>
</dbReference>
<dbReference type="InterPro" id="IPR036397">
    <property type="entry name" value="RNaseH_sf"/>
</dbReference>
<dbReference type="SMART" id="SM00479">
    <property type="entry name" value="EXOIII"/>
    <property type="match status" value="1"/>
</dbReference>
<keyword evidence="1" id="KW-0540">Nuclease</keyword>
<keyword evidence="2" id="KW-0378">Hydrolase</keyword>
<dbReference type="Gene3D" id="3.30.420.10">
    <property type="entry name" value="Ribonuclease H-like superfamily/Ribonuclease H"/>
    <property type="match status" value="1"/>
</dbReference>
<dbReference type="PANTHER" id="PTHR30231:SF4">
    <property type="entry name" value="PROTEIN NEN2"/>
    <property type="match status" value="1"/>
</dbReference>
<dbReference type="GO" id="GO:0005829">
    <property type="term" value="C:cytosol"/>
    <property type="evidence" value="ECO:0007669"/>
    <property type="project" value="TreeGrafter"/>
</dbReference>
<keyword evidence="3" id="KW-0269">Exonuclease</keyword>
<keyword evidence="6" id="KW-1185">Reference proteome</keyword>
<organism evidence="5 6">
    <name type="scientific">Klugiella xanthotipulae</name>
    <dbReference type="NCBI Taxonomy" id="244735"/>
    <lineage>
        <taxon>Bacteria</taxon>
        <taxon>Bacillati</taxon>
        <taxon>Actinomycetota</taxon>
        <taxon>Actinomycetes</taxon>
        <taxon>Micrococcales</taxon>
        <taxon>Microbacteriaceae</taxon>
        <taxon>Klugiella</taxon>
    </lineage>
</organism>
<gene>
    <name evidence="5" type="ORF">FB466_2325</name>
</gene>
<evidence type="ECO:0000256" key="3">
    <source>
        <dbReference type="ARBA" id="ARBA00022839"/>
    </source>
</evidence>
<accession>A0A543HSY4</accession>
<evidence type="ECO:0000313" key="5">
    <source>
        <dbReference type="EMBL" id="TQM61374.1"/>
    </source>
</evidence>
<dbReference type="CDD" id="cd06127">
    <property type="entry name" value="DEDDh"/>
    <property type="match status" value="1"/>
</dbReference>
<dbReference type="InterPro" id="IPR012337">
    <property type="entry name" value="RNaseH-like_sf"/>
</dbReference>
<sequence length="235" mass="25682">MNQSQIVPLWCENIAVFDTETTGIDVTTSRIVTATIAVLDAQGTVTERHDWFLNPGVEIPEQASAVHGVTTEQAAAGGMDAATGVMQILDRAHDVLSRGLPLVVYNAPYDLGIMRHEALRYGLSPLDNPTPILDPLVIDKAVDRYRKGKRTLEATTSEYGVTLGAAHDAGEDAIAAGRVMQRLAARHSTKLPDDLEALHAMQARWAQEQAANFQEYMRRVRDPDFVANGSWPEHG</sequence>
<dbReference type="RefSeq" id="WP_211344815.1">
    <property type="nucleotide sequence ID" value="NZ_BAAAYS010000004.1"/>
</dbReference>
<dbReference type="InterPro" id="IPR013520">
    <property type="entry name" value="Ribonucl_H"/>
</dbReference>
<proteinExistence type="predicted"/>
<dbReference type="PANTHER" id="PTHR30231">
    <property type="entry name" value="DNA POLYMERASE III SUBUNIT EPSILON"/>
    <property type="match status" value="1"/>
</dbReference>
<dbReference type="GO" id="GO:0003676">
    <property type="term" value="F:nucleic acid binding"/>
    <property type="evidence" value="ECO:0007669"/>
    <property type="project" value="InterPro"/>
</dbReference>
<reference evidence="5 6" key="1">
    <citation type="submission" date="2019-06" db="EMBL/GenBank/DDBJ databases">
        <title>Sequencing the genomes of 1000 actinobacteria strains.</title>
        <authorList>
            <person name="Klenk H.-P."/>
        </authorList>
    </citation>
    <scope>NUCLEOTIDE SEQUENCE [LARGE SCALE GENOMIC DNA]</scope>
    <source>
        <strain evidence="5 6">DSM 18031</strain>
    </source>
</reference>
<dbReference type="Pfam" id="PF00929">
    <property type="entry name" value="RNase_T"/>
    <property type="match status" value="1"/>
</dbReference>
<comment type="caution">
    <text evidence="5">The sequence shown here is derived from an EMBL/GenBank/DDBJ whole genome shotgun (WGS) entry which is preliminary data.</text>
</comment>
<evidence type="ECO:0000313" key="6">
    <source>
        <dbReference type="Proteomes" id="UP000318331"/>
    </source>
</evidence>
<dbReference type="Proteomes" id="UP000318331">
    <property type="component" value="Unassembled WGS sequence"/>
</dbReference>
<evidence type="ECO:0000259" key="4">
    <source>
        <dbReference type="SMART" id="SM00479"/>
    </source>
</evidence>
<evidence type="ECO:0000256" key="1">
    <source>
        <dbReference type="ARBA" id="ARBA00022722"/>
    </source>
</evidence>
<feature type="domain" description="Exonuclease" evidence="4">
    <location>
        <begin position="13"/>
        <end position="189"/>
    </location>
</feature>
<dbReference type="AlphaFoldDB" id="A0A543HSY4"/>
<evidence type="ECO:0000256" key="2">
    <source>
        <dbReference type="ARBA" id="ARBA00022801"/>
    </source>
</evidence>
<dbReference type="GO" id="GO:0008408">
    <property type="term" value="F:3'-5' exonuclease activity"/>
    <property type="evidence" value="ECO:0007669"/>
    <property type="project" value="TreeGrafter"/>
</dbReference>